<comment type="caution">
    <text evidence="2">The sequence shown here is derived from an EMBL/GenBank/DDBJ whole genome shotgun (WGS) entry which is preliminary data.</text>
</comment>
<protein>
    <submittedName>
        <fullName evidence="2">Uncharacterized protein</fullName>
    </submittedName>
</protein>
<evidence type="ECO:0000256" key="1">
    <source>
        <dbReference type="SAM" id="Phobius"/>
    </source>
</evidence>
<dbReference type="AlphaFoldDB" id="A0A8K0W3Y8"/>
<evidence type="ECO:0000313" key="3">
    <source>
        <dbReference type="Proteomes" id="UP000813461"/>
    </source>
</evidence>
<evidence type="ECO:0000313" key="2">
    <source>
        <dbReference type="EMBL" id="KAH7094269.1"/>
    </source>
</evidence>
<keyword evidence="3" id="KW-1185">Reference proteome</keyword>
<reference evidence="2" key="1">
    <citation type="journal article" date="2021" name="Nat. Commun.">
        <title>Genetic determinants of endophytism in the Arabidopsis root mycobiome.</title>
        <authorList>
            <person name="Mesny F."/>
            <person name="Miyauchi S."/>
            <person name="Thiergart T."/>
            <person name="Pickel B."/>
            <person name="Atanasova L."/>
            <person name="Karlsson M."/>
            <person name="Huettel B."/>
            <person name="Barry K.W."/>
            <person name="Haridas S."/>
            <person name="Chen C."/>
            <person name="Bauer D."/>
            <person name="Andreopoulos W."/>
            <person name="Pangilinan J."/>
            <person name="LaButti K."/>
            <person name="Riley R."/>
            <person name="Lipzen A."/>
            <person name="Clum A."/>
            <person name="Drula E."/>
            <person name="Henrissat B."/>
            <person name="Kohler A."/>
            <person name="Grigoriev I.V."/>
            <person name="Martin F.M."/>
            <person name="Hacquard S."/>
        </authorList>
    </citation>
    <scope>NUCLEOTIDE SEQUENCE</scope>
    <source>
        <strain evidence="2">MPI-SDFR-AT-0120</strain>
    </source>
</reference>
<feature type="transmembrane region" description="Helical" evidence="1">
    <location>
        <begin position="7"/>
        <end position="27"/>
    </location>
</feature>
<gene>
    <name evidence="2" type="ORF">FB567DRAFT_509859</name>
</gene>
<sequence>MDGVTRLNFLVCFYQYLSFILSLRTIIVNTTSRITNCMYFGTDMTSSQSFAQVTIISYHVIFLCKT</sequence>
<accession>A0A8K0W3Y8</accession>
<keyword evidence="1" id="KW-0812">Transmembrane</keyword>
<keyword evidence="1" id="KW-0472">Membrane</keyword>
<keyword evidence="1" id="KW-1133">Transmembrane helix</keyword>
<name>A0A8K0W3Y8_9PLEO</name>
<proteinExistence type="predicted"/>
<dbReference type="EMBL" id="JAGMVJ010000001">
    <property type="protein sequence ID" value="KAH7094269.1"/>
    <property type="molecule type" value="Genomic_DNA"/>
</dbReference>
<dbReference type="Proteomes" id="UP000813461">
    <property type="component" value="Unassembled WGS sequence"/>
</dbReference>
<organism evidence="2 3">
    <name type="scientific">Paraphoma chrysanthemicola</name>
    <dbReference type="NCBI Taxonomy" id="798071"/>
    <lineage>
        <taxon>Eukaryota</taxon>
        <taxon>Fungi</taxon>
        <taxon>Dikarya</taxon>
        <taxon>Ascomycota</taxon>
        <taxon>Pezizomycotina</taxon>
        <taxon>Dothideomycetes</taxon>
        <taxon>Pleosporomycetidae</taxon>
        <taxon>Pleosporales</taxon>
        <taxon>Pleosporineae</taxon>
        <taxon>Phaeosphaeriaceae</taxon>
        <taxon>Paraphoma</taxon>
    </lineage>
</organism>